<dbReference type="SUPFAM" id="SSF82693">
    <property type="entry name" value="Multidrug efflux transporter AcrB pore domain, PN1, PN2, PC1 and PC2 subdomains"/>
    <property type="match status" value="3"/>
</dbReference>
<feature type="transmembrane region" description="Helical" evidence="1">
    <location>
        <begin position="440"/>
        <end position="466"/>
    </location>
</feature>
<feature type="transmembrane region" description="Helical" evidence="1">
    <location>
        <begin position="472"/>
        <end position="499"/>
    </location>
</feature>
<dbReference type="Gene3D" id="3.30.2090.10">
    <property type="entry name" value="Multidrug efflux transporter AcrB TolC docking domain, DN and DC subdomains"/>
    <property type="match status" value="2"/>
</dbReference>
<keyword evidence="1" id="KW-1133">Transmembrane helix</keyword>
<proteinExistence type="predicted"/>
<feature type="transmembrane region" description="Helical" evidence="1">
    <location>
        <begin position="368"/>
        <end position="391"/>
    </location>
</feature>
<dbReference type="PANTHER" id="PTHR32063:SF0">
    <property type="entry name" value="SWARMING MOTILITY PROTEIN SWRC"/>
    <property type="match status" value="1"/>
</dbReference>
<name>A0ABM6RUX1_9FIRM</name>
<feature type="transmembrane region" description="Helical" evidence="1">
    <location>
        <begin position="981"/>
        <end position="1010"/>
    </location>
</feature>
<dbReference type="Gene3D" id="1.20.1640.10">
    <property type="entry name" value="Multidrug efflux transporter AcrB transmembrane domain"/>
    <property type="match status" value="2"/>
</dbReference>
<dbReference type="PRINTS" id="PR00702">
    <property type="entry name" value="ACRIFLAVINRP"/>
</dbReference>
<reference evidence="2 3" key="1">
    <citation type="journal article" date="2019" name="Sci. Rep.">
        <title>Sulfobacillus thermotolerans: new insights into resistance and metabolic capacities of acidophilic chemolithotrophs.</title>
        <authorList>
            <person name="Panyushkina A.E."/>
            <person name="Babenko V.V."/>
            <person name="Nikitina A.S."/>
            <person name="Selezneva O.V."/>
            <person name="Tsaplina I.A."/>
            <person name="Letarova M.A."/>
            <person name="Kostryukova E.S."/>
            <person name="Letarov A.V."/>
        </authorList>
    </citation>
    <scope>NUCLEOTIDE SEQUENCE [LARGE SCALE GENOMIC DNA]</scope>
    <source>
        <strain evidence="2 3">Kr1</strain>
    </source>
</reference>
<feature type="transmembrane region" description="Helical" evidence="1">
    <location>
        <begin position="910"/>
        <end position="934"/>
    </location>
</feature>
<dbReference type="InterPro" id="IPR027463">
    <property type="entry name" value="AcrB_DN_DC_subdom"/>
</dbReference>
<feature type="transmembrane region" description="Helical" evidence="1">
    <location>
        <begin position="955"/>
        <end position="975"/>
    </location>
</feature>
<dbReference type="Proteomes" id="UP000325292">
    <property type="component" value="Chromosome"/>
</dbReference>
<dbReference type="InterPro" id="IPR001036">
    <property type="entry name" value="Acrflvin-R"/>
</dbReference>
<dbReference type="SUPFAM" id="SSF82866">
    <property type="entry name" value="Multidrug efflux transporter AcrB transmembrane domain"/>
    <property type="match status" value="2"/>
</dbReference>
<dbReference type="EMBL" id="CP019454">
    <property type="protein sequence ID" value="AUW95285.1"/>
    <property type="molecule type" value="Genomic_DNA"/>
</dbReference>
<dbReference type="SUPFAM" id="SSF82714">
    <property type="entry name" value="Multidrug efflux transporter AcrB TolC docking domain, DN and DC subdomains"/>
    <property type="match status" value="2"/>
</dbReference>
<evidence type="ECO:0000313" key="2">
    <source>
        <dbReference type="EMBL" id="AUW95285.1"/>
    </source>
</evidence>
<evidence type="ECO:0000313" key="3">
    <source>
        <dbReference type="Proteomes" id="UP000325292"/>
    </source>
</evidence>
<organism evidence="2 3">
    <name type="scientific">Sulfobacillus thermotolerans</name>
    <dbReference type="NCBI Taxonomy" id="338644"/>
    <lineage>
        <taxon>Bacteria</taxon>
        <taxon>Bacillati</taxon>
        <taxon>Bacillota</taxon>
        <taxon>Clostridia</taxon>
        <taxon>Eubacteriales</taxon>
        <taxon>Clostridiales Family XVII. Incertae Sedis</taxon>
        <taxon>Sulfobacillus</taxon>
    </lineage>
</organism>
<feature type="transmembrane region" description="Helical" evidence="1">
    <location>
        <begin position="342"/>
        <end position="361"/>
    </location>
</feature>
<keyword evidence="1" id="KW-0812">Transmembrane</keyword>
<keyword evidence="3" id="KW-1185">Reference proteome</keyword>
<dbReference type="Gene3D" id="3.30.70.1320">
    <property type="entry name" value="Multidrug efflux transporter AcrB pore domain like"/>
    <property type="match status" value="1"/>
</dbReference>
<dbReference type="Pfam" id="PF00873">
    <property type="entry name" value="ACR_tran"/>
    <property type="match status" value="1"/>
</dbReference>
<keyword evidence="1" id="KW-0472">Membrane</keyword>
<dbReference type="Gene3D" id="3.30.70.1440">
    <property type="entry name" value="Multidrug efflux transporter AcrB pore domain"/>
    <property type="match status" value="1"/>
</dbReference>
<accession>A0ABM6RUX1</accession>
<sequence length="1028" mass="106723">MRNVTFIVILVFIGLAGGIWSLLQMPMESFPSISAPIVNIVTQYPSAPPQTVATQVTTPVANALVGLAHINTVNSTSSEGYSVVTAEFNVGASTQETVNEVTQALQGLTLPSGATTPAISTVSFGALPIVRLALSGASLAELGHLANHLIQPSLTSVPGVSSVTVNGAASRDIQISLNPAAMADHHINASEVSSAIQDALKSFPLGQTTVAGKGVAVVAQSMANSADTLKTLPLTSSTASPSSSQAFPGGHPSVAGLKASPVTLGQVATVTEALSPADTISRLNGRPSVTLNVIETANANTVTVANGVMKQIAALNNQLPHGVHFQVLENQATSVTQSVDGMAREALLGAVLAVIVIAFFLGNGRSTLVAVVAIPLSILISMIILNAMGITLNMMTLGGMAVAVGRVVDDSIVMLESVYRRIQTTGKRGTDTIVHGAKEVASAITASTLTTIGVFFPIALVSGIVGEFFRPFAYTVVFSLIASWFVALMVNPILIHLFLRKGHIETRSEWRPAATYRRILQWSLSHQGLVLGTAGVLLLGSLALVPSIGTSFLPITAAPSLDATMQLPAGTTLAATNQDSLAVEHVIRQLPGVTQYQTTVGGGGSAFNPVVKTNTASFYVSLSSSANPQALATTLANRLNALHIAQATFSVTPGSSFQGGSSTNQAQVLVQSNNPVHLAQASRTVAHLMQEQGVTQVTNQLSTSQPEVEIAVNAQNASHYGLNATDIIGQLEPYLNNQDVGNIPANSASSEPTPVYLQLKSSSATSLAGLQQLPIETLTGTTIPLDKVAAVTMQNVQTTITETNNIPTATVSGVITSSNVGKVTRDIRQAIQAAHLPSDVSIVMGGVSQMQSQAFSQLGEAIVTAIVLVYLIMVLAFGEGRAPLAILFSLPLAVIGALLGLFITHQSLGIPALIGFLMLIGIVVTNAIVLVDLIQQHRRNGMALNDAIVQAGSTRLRPILMTALATIGALLPLALGANDSSIISASLAVVVIGGLLTSTLLTLVVVPIMYRILHRKKDQQHHAVERLA</sequence>
<protein>
    <submittedName>
        <fullName evidence="2">Uncharacterized protein</fullName>
    </submittedName>
</protein>
<evidence type="ECO:0000256" key="1">
    <source>
        <dbReference type="SAM" id="Phobius"/>
    </source>
</evidence>
<dbReference type="Gene3D" id="3.30.70.1430">
    <property type="entry name" value="Multidrug efflux transporter AcrB pore domain"/>
    <property type="match status" value="2"/>
</dbReference>
<gene>
    <name evidence="2" type="ORF">BXT84_16070</name>
</gene>
<feature type="transmembrane region" description="Helical" evidence="1">
    <location>
        <begin position="884"/>
        <end position="904"/>
    </location>
</feature>
<feature type="transmembrane region" description="Helical" evidence="1">
    <location>
        <begin position="858"/>
        <end position="877"/>
    </location>
</feature>
<dbReference type="PANTHER" id="PTHR32063">
    <property type="match status" value="1"/>
</dbReference>